<dbReference type="EMBL" id="JAEHOE010000114">
    <property type="protein sequence ID" value="KAG2486315.1"/>
    <property type="molecule type" value="Genomic_DNA"/>
</dbReference>
<dbReference type="AlphaFoldDB" id="A0A835XMS2"/>
<protein>
    <submittedName>
        <fullName evidence="2">Uncharacterized protein</fullName>
    </submittedName>
</protein>
<accession>A0A835XMS2</accession>
<evidence type="ECO:0000313" key="3">
    <source>
        <dbReference type="Proteomes" id="UP000612055"/>
    </source>
</evidence>
<evidence type="ECO:0000313" key="2">
    <source>
        <dbReference type="EMBL" id="KAG2486315.1"/>
    </source>
</evidence>
<dbReference type="Proteomes" id="UP000612055">
    <property type="component" value="Unassembled WGS sequence"/>
</dbReference>
<proteinExistence type="predicted"/>
<feature type="region of interest" description="Disordered" evidence="1">
    <location>
        <begin position="71"/>
        <end position="99"/>
    </location>
</feature>
<keyword evidence="3" id="KW-1185">Reference proteome</keyword>
<gene>
    <name evidence="2" type="ORF">HYH03_015019</name>
</gene>
<comment type="caution">
    <text evidence="2">The sequence shown here is derived from an EMBL/GenBank/DDBJ whole genome shotgun (WGS) entry which is preliminary data.</text>
</comment>
<sequence>MACQDMLTERTVKGGRPRLNINLGSGMVRGDSPLSRAVTMGAAASLPVPSTQAPTNLSDFCSALSSPTATHLASASTMPPPSGEATGPSSRDALYGAHHGPKAWALPGLPSTASSPGSAVSSARTSACGTAAGTLTATPARALAPAPPTSAAAVASKGSDMAAAASRTSAAPQPAAPALPAAPPLWQQVAELEAREAQAEALAAAVASAVTSAAGPSSAAAGTGSSRAPASGPALVNAAADAQPRVRNSTRRGLFEGTVHGGRARNLWQPCGVGAWAASDAGRALVGVMSEAPVPA</sequence>
<name>A0A835XMS2_9CHLO</name>
<organism evidence="2 3">
    <name type="scientific">Edaphochlamys debaryana</name>
    <dbReference type="NCBI Taxonomy" id="47281"/>
    <lineage>
        <taxon>Eukaryota</taxon>
        <taxon>Viridiplantae</taxon>
        <taxon>Chlorophyta</taxon>
        <taxon>core chlorophytes</taxon>
        <taxon>Chlorophyceae</taxon>
        <taxon>CS clade</taxon>
        <taxon>Chlamydomonadales</taxon>
        <taxon>Chlamydomonadales incertae sedis</taxon>
        <taxon>Edaphochlamys</taxon>
    </lineage>
</organism>
<evidence type="ECO:0000256" key="1">
    <source>
        <dbReference type="SAM" id="MobiDB-lite"/>
    </source>
</evidence>
<reference evidence="2" key="1">
    <citation type="journal article" date="2020" name="bioRxiv">
        <title>Comparative genomics of Chlamydomonas.</title>
        <authorList>
            <person name="Craig R.J."/>
            <person name="Hasan A.R."/>
            <person name="Ness R.W."/>
            <person name="Keightley P.D."/>
        </authorList>
    </citation>
    <scope>NUCLEOTIDE SEQUENCE</scope>
    <source>
        <strain evidence="2">CCAP 11/70</strain>
    </source>
</reference>